<dbReference type="GO" id="GO:0019343">
    <property type="term" value="P:cysteine biosynthetic process via cystathionine"/>
    <property type="evidence" value="ECO:0007669"/>
    <property type="project" value="TreeGrafter"/>
</dbReference>
<dbReference type="GO" id="GO:0005737">
    <property type="term" value="C:cytoplasm"/>
    <property type="evidence" value="ECO:0007669"/>
    <property type="project" value="TreeGrafter"/>
</dbReference>
<accession>A0A6L3STU2</accession>
<dbReference type="Gene3D" id="3.40.640.10">
    <property type="entry name" value="Type I PLP-dependent aspartate aminotransferase-like (Major domain)"/>
    <property type="match status" value="1"/>
</dbReference>
<proteinExistence type="inferred from homology"/>
<comment type="similarity">
    <text evidence="4">Belongs to the trans-sulfuration enzymes family.</text>
</comment>
<sequence>MPQPNSPETGPDQGGGAENPPVAGFSRRSLAAQAMGRIDPVTRAVVPPLHVSTTFLRDPDNGYTSGFSYARPDNATVREAESVIAMLEEAEAGALLFGSGMAAATAAFSALEPGDHVVAPKVMYWALKRWLREEAPRRTLTVDFVDTDDLDALRGAMRPGRTKLVWIETPGNPLWTVTDIAAAADIAHAAGARLAVDSTAASPIHTRPLSLGADLVMHSATKILNGHSDVVAGVLAASRADAFWARIVAIRASGGAILGPFEAYLLMRSLRTLPLRAHAQAASALDLAQRLKGHAFVQAVLYPGLPEDPGHAIAARQMQGGFGYMLSIRVRGGEAGAIATAARVRLWKRATSLGGVESLIEHRASVEGPGTPCPPDLLRLSTGIEDPADLFADLDAALWAAHGGAAGGPA</sequence>
<feature type="modified residue" description="N6-(pyridoxal phosphate)lysine" evidence="3">
    <location>
        <position position="222"/>
    </location>
</feature>
<dbReference type="Pfam" id="PF01053">
    <property type="entry name" value="Cys_Met_Meta_PP"/>
    <property type="match status" value="1"/>
</dbReference>
<reference evidence="6 7" key="1">
    <citation type="submission" date="2019-09" db="EMBL/GenBank/DDBJ databases">
        <title>YIM 48816 draft genome.</title>
        <authorList>
            <person name="Jiang L."/>
        </authorList>
    </citation>
    <scope>NUCLEOTIDE SEQUENCE [LARGE SCALE GENOMIC DNA]</scope>
    <source>
        <strain evidence="6 7">YIM 48816</strain>
    </source>
</reference>
<feature type="region of interest" description="Disordered" evidence="5">
    <location>
        <begin position="1"/>
        <end position="23"/>
    </location>
</feature>
<dbReference type="OrthoDB" id="9805807at2"/>
<evidence type="ECO:0000313" key="7">
    <source>
        <dbReference type="Proteomes" id="UP000474159"/>
    </source>
</evidence>
<keyword evidence="6" id="KW-0808">Transferase</keyword>
<dbReference type="InterPro" id="IPR015422">
    <property type="entry name" value="PyrdxlP-dep_Trfase_small"/>
</dbReference>
<evidence type="ECO:0000256" key="4">
    <source>
        <dbReference type="RuleBase" id="RU362118"/>
    </source>
</evidence>
<evidence type="ECO:0000256" key="5">
    <source>
        <dbReference type="SAM" id="MobiDB-lite"/>
    </source>
</evidence>
<dbReference type="InterPro" id="IPR000277">
    <property type="entry name" value="Cys/Met-Metab_PyrdxlP-dep_enz"/>
</dbReference>
<dbReference type="RefSeq" id="WP_151003234.1">
    <property type="nucleotide sequence ID" value="NZ_BPQY01000273.1"/>
</dbReference>
<evidence type="ECO:0000313" key="6">
    <source>
        <dbReference type="EMBL" id="KAB1075843.1"/>
    </source>
</evidence>
<keyword evidence="2 3" id="KW-0663">Pyridoxal phosphate</keyword>
<dbReference type="InterPro" id="IPR054542">
    <property type="entry name" value="Cys_met_metab_PP"/>
</dbReference>
<dbReference type="GO" id="GO:0008483">
    <property type="term" value="F:transaminase activity"/>
    <property type="evidence" value="ECO:0007669"/>
    <property type="project" value="UniProtKB-KW"/>
</dbReference>
<comment type="cofactor">
    <cofactor evidence="1 4">
        <name>pyridoxal 5'-phosphate</name>
        <dbReference type="ChEBI" id="CHEBI:597326"/>
    </cofactor>
</comment>
<dbReference type="Proteomes" id="UP000474159">
    <property type="component" value="Unassembled WGS sequence"/>
</dbReference>
<dbReference type="PANTHER" id="PTHR11808:SF85">
    <property type="entry name" value="CYSTATHIONINE GAMMA-LYASE-RELATED"/>
    <property type="match status" value="1"/>
</dbReference>
<dbReference type="FunFam" id="3.40.640.10:FF:000046">
    <property type="entry name" value="Cystathionine gamma-lyase"/>
    <property type="match status" value="1"/>
</dbReference>
<evidence type="ECO:0000256" key="2">
    <source>
        <dbReference type="ARBA" id="ARBA00022898"/>
    </source>
</evidence>
<protein>
    <submittedName>
        <fullName evidence="6">Aminotransferase class V-fold PLP-dependent enzyme</fullName>
    </submittedName>
</protein>
<keyword evidence="6" id="KW-0032">Aminotransferase</keyword>
<gene>
    <name evidence="6" type="ORF">F6X53_24520</name>
</gene>
<dbReference type="PROSITE" id="PS00868">
    <property type="entry name" value="CYS_MET_METAB_PP"/>
    <property type="match status" value="1"/>
</dbReference>
<dbReference type="GO" id="GO:0019346">
    <property type="term" value="P:transsulfuration"/>
    <property type="evidence" value="ECO:0007669"/>
    <property type="project" value="InterPro"/>
</dbReference>
<dbReference type="PIRSF" id="PIRSF001434">
    <property type="entry name" value="CGS"/>
    <property type="match status" value="1"/>
</dbReference>
<dbReference type="GO" id="GO:0030170">
    <property type="term" value="F:pyridoxal phosphate binding"/>
    <property type="evidence" value="ECO:0007669"/>
    <property type="project" value="InterPro"/>
</dbReference>
<evidence type="ECO:0000256" key="1">
    <source>
        <dbReference type="ARBA" id="ARBA00001933"/>
    </source>
</evidence>
<organism evidence="6 7">
    <name type="scientific">Methylobacterium soli</name>
    <dbReference type="NCBI Taxonomy" id="553447"/>
    <lineage>
        <taxon>Bacteria</taxon>
        <taxon>Pseudomonadati</taxon>
        <taxon>Pseudomonadota</taxon>
        <taxon>Alphaproteobacteria</taxon>
        <taxon>Hyphomicrobiales</taxon>
        <taxon>Methylobacteriaceae</taxon>
        <taxon>Methylobacterium</taxon>
    </lineage>
</organism>
<dbReference type="InterPro" id="IPR015421">
    <property type="entry name" value="PyrdxlP-dep_Trfase_major"/>
</dbReference>
<dbReference type="EMBL" id="VZZK01000033">
    <property type="protein sequence ID" value="KAB1075843.1"/>
    <property type="molecule type" value="Genomic_DNA"/>
</dbReference>
<keyword evidence="7" id="KW-1185">Reference proteome</keyword>
<dbReference type="AlphaFoldDB" id="A0A6L3STU2"/>
<dbReference type="SUPFAM" id="SSF53383">
    <property type="entry name" value="PLP-dependent transferases"/>
    <property type="match status" value="1"/>
</dbReference>
<dbReference type="GO" id="GO:0004123">
    <property type="term" value="F:cystathionine gamma-lyase activity"/>
    <property type="evidence" value="ECO:0007669"/>
    <property type="project" value="TreeGrafter"/>
</dbReference>
<dbReference type="Gene3D" id="3.90.1150.10">
    <property type="entry name" value="Aspartate Aminotransferase, domain 1"/>
    <property type="match status" value="1"/>
</dbReference>
<evidence type="ECO:0000256" key="3">
    <source>
        <dbReference type="PIRSR" id="PIRSR001434-2"/>
    </source>
</evidence>
<dbReference type="PANTHER" id="PTHR11808">
    <property type="entry name" value="TRANS-SULFURATION ENZYME FAMILY MEMBER"/>
    <property type="match status" value="1"/>
</dbReference>
<name>A0A6L3STU2_9HYPH</name>
<dbReference type="InterPro" id="IPR015424">
    <property type="entry name" value="PyrdxlP-dep_Trfase"/>
</dbReference>
<comment type="caution">
    <text evidence="6">The sequence shown here is derived from an EMBL/GenBank/DDBJ whole genome shotgun (WGS) entry which is preliminary data.</text>
</comment>